<protein>
    <submittedName>
        <fullName evidence="2">DUF58 domain-containing protein</fullName>
    </submittedName>
</protein>
<dbReference type="InterPro" id="IPR002881">
    <property type="entry name" value="DUF58"/>
</dbReference>
<proteinExistence type="predicted"/>
<keyword evidence="3" id="KW-1185">Reference proteome</keyword>
<dbReference type="CDD" id="cd00198">
    <property type="entry name" value="vWFA"/>
    <property type="match status" value="1"/>
</dbReference>
<sequence>MTSPVPTRDFLDPDVLARLRGLPLFARKVMLGSVSGRHRSPHRGSSVEFAEYRKYVPGDDLRRLDWRAYGRTDRFFVKEFEADTNLRMVIVVDTSGSMGFGSTGLSKLDYAKRMAATLSYLAMEQGDAVGLACVANQVVSRLPALRNPAHLSNLFNLLDQATAAGETELIAVLHELAETIQQHALVILLSDLFVSPGHLQPCFEHLRFRKHDVSVFHLLDPEELAFNFDQPTRFVDMENEATIFAEPAEVAAAYHAAMNEYLESIKMLMARASVDYHRVVLDQPYEQVLSDFLVGRTQGRRV</sequence>
<organism evidence="2 3">
    <name type="scientific">Novipirellula rosea</name>
    <dbReference type="NCBI Taxonomy" id="1031540"/>
    <lineage>
        <taxon>Bacteria</taxon>
        <taxon>Pseudomonadati</taxon>
        <taxon>Planctomycetota</taxon>
        <taxon>Planctomycetia</taxon>
        <taxon>Pirellulales</taxon>
        <taxon>Pirellulaceae</taxon>
        <taxon>Novipirellula</taxon>
    </lineage>
</organism>
<dbReference type="Gene3D" id="3.40.50.410">
    <property type="entry name" value="von Willebrand factor, type A domain"/>
    <property type="match status" value="1"/>
</dbReference>
<dbReference type="EMBL" id="BAABGA010000018">
    <property type="protein sequence ID" value="GAA4449612.1"/>
    <property type="molecule type" value="Genomic_DNA"/>
</dbReference>
<dbReference type="PANTHER" id="PTHR33608">
    <property type="entry name" value="BLL2464 PROTEIN"/>
    <property type="match status" value="1"/>
</dbReference>
<evidence type="ECO:0000313" key="3">
    <source>
        <dbReference type="Proteomes" id="UP001500840"/>
    </source>
</evidence>
<comment type="caution">
    <text evidence="2">The sequence shown here is derived from an EMBL/GenBank/DDBJ whole genome shotgun (WGS) entry which is preliminary data.</text>
</comment>
<gene>
    <name evidence="2" type="ORF">GCM10023156_14490</name>
</gene>
<evidence type="ECO:0000313" key="2">
    <source>
        <dbReference type="EMBL" id="GAA4449612.1"/>
    </source>
</evidence>
<dbReference type="Pfam" id="PF01882">
    <property type="entry name" value="DUF58"/>
    <property type="match status" value="1"/>
</dbReference>
<dbReference type="SUPFAM" id="SSF53300">
    <property type="entry name" value="vWA-like"/>
    <property type="match status" value="1"/>
</dbReference>
<evidence type="ECO:0000259" key="1">
    <source>
        <dbReference type="Pfam" id="PF01882"/>
    </source>
</evidence>
<dbReference type="Proteomes" id="UP001500840">
    <property type="component" value="Unassembled WGS sequence"/>
</dbReference>
<dbReference type="InterPro" id="IPR036465">
    <property type="entry name" value="vWFA_dom_sf"/>
</dbReference>
<dbReference type="RefSeq" id="WP_345320723.1">
    <property type="nucleotide sequence ID" value="NZ_BAABGA010000018.1"/>
</dbReference>
<reference evidence="3" key="1">
    <citation type="journal article" date="2019" name="Int. J. Syst. Evol. Microbiol.">
        <title>The Global Catalogue of Microorganisms (GCM) 10K type strain sequencing project: providing services to taxonomists for standard genome sequencing and annotation.</title>
        <authorList>
            <consortium name="The Broad Institute Genomics Platform"/>
            <consortium name="The Broad Institute Genome Sequencing Center for Infectious Disease"/>
            <person name="Wu L."/>
            <person name="Ma J."/>
        </authorList>
    </citation>
    <scope>NUCLEOTIDE SEQUENCE [LARGE SCALE GENOMIC DNA]</scope>
    <source>
        <strain evidence="3">JCM 17759</strain>
    </source>
</reference>
<dbReference type="PANTHER" id="PTHR33608:SF7">
    <property type="entry name" value="DUF58 DOMAIN-CONTAINING PROTEIN"/>
    <property type="match status" value="1"/>
</dbReference>
<name>A0ABP8MHM6_9BACT</name>
<feature type="domain" description="DUF58" evidence="1">
    <location>
        <begin position="51"/>
        <end position="256"/>
    </location>
</feature>
<accession>A0ABP8MHM6</accession>